<dbReference type="AlphaFoldDB" id="A0A4P6DU45"/>
<gene>
    <name evidence="2" type="ORF">ESN35_05955</name>
</gene>
<organism evidence="2 3">
    <name type="scientific">Bifidobacterium pullorum subsp. gallinarum</name>
    <dbReference type="NCBI Taxonomy" id="78344"/>
    <lineage>
        <taxon>Bacteria</taxon>
        <taxon>Bacillati</taxon>
        <taxon>Actinomycetota</taxon>
        <taxon>Actinomycetes</taxon>
        <taxon>Bifidobacteriales</taxon>
        <taxon>Bifidobacteriaceae</taxon>
        <taxon>Bifidobacterium</taxon>
    </lineage>
</organism>
<reference evidence="2 3" key="1">
    <citation type="submission" date="2019-01" db="EMBL/GenBank/DDBJ databases">
        <title>Complete genome sequence of Bifidobacterium gallinarum CACC 514.</title>
        <authorList>
            <person name="Jung M."/>
        </authorList>
    </citation>
    <scope>NUCLEOTIDE SEQUENCE [LARGE SCALE GENOMIC DNA]</scope>
    <source>
        <strain evidence="2 3">CACC 514</strain>
    </source>
</reference>
<proteinExistence type="predicted"/>
<dbReference type="KEGG" id="bgx:ESN35_05955"/>
<evidence type="ECO:0000256" key="1">
    <source>
        <dbReference type="SAM" id="SignalP"/>
    </source>
</evidence>
<evidence type="ECO:0000313" key="3">
    <source>
        <dbReference type="Proteomes" id="UP000293589"/>
    </source>
</evidence>
<evidence type="ECO:0000313" key="2">
    <source>
        <dbReference type="EMBL" id="QAY32995.1"/>
    </source>
</evidence>
<keyword evidence="1" id="KW-0732">Signal</keyword>
<sequence length="275" mass="29422">MKGRATSAFTALACAMCLALTCGMGARAAEPVDPMLLDSGNLVVNGDFSYPDFDCVDDHGLNWIYVYPDKGAAAGWAPVVQAEKVPGLSEESFGWTTDDLGEGQGFELHREKDGNVSALVHPGRLNGQLIDTIPGAVYTVRFRVAGRSASSGMGRMQVMVGPTGQEQPLTVTLVESSETGRDHGQSEGWTGTVIDAWSDGPDAGQDAGNPQWDHSHDWQTYEGIYVATETETNYAWTNVNETGGGVVIDDLSFEVSWPLTYDLQGGTGIIPNKEQ</sequence>
<accession>A0A4P6DU45</accession>
<protein>
    <submittedName>
        <fullName evidence="2">Uncharacterized protein</fullName>
    </submittedName>
</protein>
<dbReference type="RefSeq" id="WP_129237418.1">
    <property type="nucleotide sequence ID" value="NZ_CP035464.1"/>
</dbReference>
<dbReference type="EMBL" id="CP035464">
    <property type="protein sequence ID" value="QAY32995.1"/>
    <property type="molecule type" value="Genomic_DNA"/>
</dbReference>
<name>A0A4P6DU45_9BIFI</name>
<dbReference type="Gene3D" id="2.60.120.260">
    <property type="entry name" value="Galactose-binding domain-like"/>
    <property type="match status" value="1"/>
</dbReference>
<feature type="chain" id="PRO_5020418044" evidence="1">
    <location>
        <begin position="29"/>
        <end position="275"/>
    </location>
</feature>
<feature type="signal peptide" evidence="1">
    <location>
        <begin position="1"/>
        <end position="28"/>
    </location>
</feature>
<dbReference type="Proteomes" id="UP000293589">
    <property type="component" value="Chromosome"/>
</dbReference>